<protein>
    <submittedName>
        <fullName evidence="1">Uncharacterized protein</fullName>
    </submittedName>
</protein>
<proteinExistence type="predicted"/>
<accession>A0A0A9DH94</accession>
<organism evidence="1">
    <name type="scientific">Arundo donax</name>
    <name type="common">Giant reed</name>
    <name type="synonym">Donax arundinaceus</name>
    <dbReference type="NCBI Taxonomy" id="35708"/>
    <lineage>
        <taxon>Eukaryota</taxon>
        <taxon>Viridiplantae</taxon>
        <taxon>Streptophyta</taxon>
        <taxon>Embryophyta</taxon>
        <taxon>Tracheophyta</taxon>
        <taxon>Spermatophyta</taxon>
        <taxon>Magnoliopsida</taxon>
        <taxon>Liliopsida</taxon>
        <taxon>Poales</taxon>
        <taxon>Poaceae</taxon>
        <taxon>PACMAD clade</taxon>
        <taxon>Arundinoideae</taxon>
        <taxon>Arundineae</taxon>
        <taxon>Arundo</taxon>
    </lineage>
</organism>
<dbReference type="AlphaFoldDB" id="A0A0A9DH94"/>
<reference evidence="1" key="1">
    <citation type="submission" date="2014-09" db="EMBL/GenBank/DDBJ databases">
        <authorList>
            <person name="Magalhaes I.L.F."/>
            <person name="Oliveira U."/>
            <person name="Santos F.R."/>
            <person name="Vidigal T.H.D.A."/>
            <person name="Brescovit A.D."/>
            <person name="Santos A.J."/>
        </authorList>
    </citation>
    <scope>NUCLEOTIDE SEQUENCE</scope>
    <source>
        <tissue evidence="1">Shoot tissue taken approximately 20 cm above the soil surface</tissue>
    </source>
</reference>
<evidence type="ECO:0000313" key="1">
    <source>
        <dbReference type="EMBL" id="JAD87959.1"/>
    </source>
</evidence>
<name>A0A0A9DH94_ARUDO</name>
<dbReference type="EMBL" id="GBRH01209936">
    <property type="protein sequence ID" value="JAD87959.1"/>
    <property type="molecule type" value="Transcribed_RNA"/>
</dbReference>
<sequence length="73" mass="8829">MTRMLRPSLQFSCRSYPSDTQRIFHCFLMILCYHDEGCLKYQWSLHFFLEHLGCFLCQHRKALSHNHHLVNMA</sequence>
<reference evidence="1" key="2">
    <citation type="journal article" date="2015" name="Data Brief">
        <title>Shoot transcriptome of the giant reed, Arundo donax.</title>
        <authorList>
            <person name="Barrero R.A."/>
            <person name="Guerrero F.D."/>
            <person name="Moolhuijzen P."/>
            <person name="Goolsby J.A."/>
            <person name="Tidwell J."/>
            <person name="Bellgard S.E."/>
            <person name="Bellgard M.I."/>
        </authorList>
    </citation>
    <scope>NUCLEOTIDE SEQUENCE</scope>
    <source>
        <tissue evidence="1">Shoot tissue taken approximately 20 cm above the soil surface</tissue>
    </source>
</reference>